<evidence type="ECO:0000313" key="3">
    <source>
        <dbReference type="Proteomes" id="UP001208131"/>
    </source>
</evidence>
<dbReference type="InterPro" id="IPR024529">
    <property type="entry name" value="ECF_trnsprt_substrate-spec"/>
</dbReference>
<keyword evidence="1" id="KW-0812">Transmembrane</keyword>
<reference evidence="2 3" key="1">
    <citation type="journal article" date="2021" name="ISME Commun">
        <title>Automated analysis of genomic sequences facilitates high-throughput and comprehensive description of bacteria.</title>
        <authorList>
            <person name="Hitch T.C.A."/>
        </authorList>
    </citation>
    <scope>NUCLEOTIDE SEQUENCE [LARGE SCALE GENOMIC DNA]</scope>
    <source>
        <strain evidence="2 3">Sanger_31</strain>
    </source>
</reference>
<sequence length="207" mass="21701">MKTKVNTKSLVILGLMTALTMIFSFTPIGSIPIGPLVITLNVIPIAIAAVTVGPVGSAVIGGIFGLLSFLQCFGIGVPSGMGAVLVSINPILAFVQRFVPRLLDGIIVGFIAKGMSKVTNNYVSYAVTGFFTAFLNTAFFMSALVLLFGNTDYVKELMGGKNIIVFICTFVGINALVEMAVCTFVTGTVGAALYKAKFIPNKSKAQA</sequence>
<dbReference type="AlphaFoldDB" id="A0AAE3LHI5"/>
<name>A0AAE3LHI5_9FIRM</name>
<proteinExistence type="predicted"/>
<dbReference type="RefSeq" id="WP_267300995.1">
    <property type="nucleotide sequence ID" value="NZ_JAOQJZ010000006.1"/>
</dbReference>
<dbReference type="Pfam" id="PF12822">
    <property type="entry name" value="ECF_trnsprt"/>
    <property type="match status" value="1"/>
</dbReference>
<dbReference type="EMBL" id="JAOQJZ010000006">
    <property type="protein sequence ID" value="MCU6705718.1"/>
    <property type="molecule type" value="Genomic_DNA"/>
</dbReference>
<keyword evidence="1" id="KW-0472">Membrane</keyword>
<organism evidence="2 3">
    <name type="scientific">Hominimerdicola aceti</name>
    <dbReference type="NCBI Taxonomy" id="2981726"/>
    <lineage>
        <taxon>Bacteria</taxon>
        <taxon>Bacillati</taxon>
        <taxon>Bacillota</taxon>
        <taxon>Clostridia</taxon>
        <taxon>Eubacteriales</taxon>
        <taxon>Oscillospiraceae</taxon>
        <taxon>Hominimerdicola</taxon>
    </lineage>
</organism>
<evidence type="ECO:0000313" key="2">
    <source>
        <dbReference type="EMBL" id="MCU6705718.1"/>
    </source>
</evidence>
<feature type="transmembrane region" description="Helical" evidence="1">
    <location>
        <begin position="45"/>
        <end position="66"/>
    </location>
</feature>
<feature type="transmembrane region" description="Helical" evidence="1">
    <location>
        <begin position="163"/>
        <end position="194"/>
    </location>
</feature>
<dbReference type="GO" id="GO:0022857">
    <property type="term" value="F:transmembrane transporter activity"/>
    <property type="evidence" value="ECO:0007669"/>
    <property type="project" value="InterPro"/>
</dbReference>
<keyword evidence="3" id="KW-1185">Reference proteome</keyword>
<gene>
    <name evidence="2" type="ORF">OCV57_07255</name>
</gene>
<feature type="transmembrane region" description="Helical" evidence="1">
    <location>
        <begin position="73"/>
        <end position="92"/>
    </location>
</feature>
<comment type="caution">
    <text evidence="2">The sequence shown here is derived from an EMBL/GenBank/DDBJ whole genome shotgun (WGS) entry which is preliminary data.</text>
</comment>
<dbReference type="Proteomes" id="UP001208131">
    <property type="component" value="Unassembled WGS sequence"/>
</dbReference>
<feature type="transmembrane region" description="Helical" evidence="1">
    <location>
        <begin position="122"/>
        <end position="148"/>
    </location>
</feature>
<protein>
    <submittedName>
        <fullName evidence="2">ECF transporter S component</fullName>
    </submittedName>
</protein>
<keyword evidence="1" id="KW-1133">Transmembrane helix</keyword>
<dbReference type="Gene3D" id="1.10.1760.20">
    <property type="match status" value="1"/>
</dbReference>
<feature type="transmembrane region" description="Helical" evidence="1">
    <location>
        <begin position="12"/>
        <end position="33"/>
    </location>
</feature>
<evidence type="ECO:0000256" key="1">
    <source>
        <dbReference type="SAM" id="Phobius"/>
    </source>
</evidence>
<accession>A0AAE3LHI5</accession>